<accession>A0A2S7EM49</accession>
<reference evidence="3" key="1">
    <citation type="submission" date="2016-08" db="EMBL/GenBank/DDBJ databases">
        <authorList>
            <person name="Merda D."/>
            <person name="Briand M."/>
            <person name="Taghouti G."/>
            <person name="Carrere S."/>
            <person name="Gouzy J."/>
            <person name="Portier P."/>
            <person name="Jacques M.-A."/>
            <person name="Fischer-Le Saux M."/>
        </authorList>
    </citation>
    <scope>NUCLEOTIDE SEQUENCE [LARGE SCALE GENOMIC DNA]</scope>
    <source>
        <strain evidence="3">CFBP1817</strain>
    </source>
</reference>
<evidence type="ECO:0000256" key="1">
    <source>
        <dbReference type="SAM" id="MobiDB-lite"/>
    </source>
</evidence>
<protein>
    <submittedName>
        <fullName evidence="2">Type III secretion system effector protein</fullName>
    </submittedName>
</protein>
<keyword evidence="3" id="KW-1185">Reference proteome</keyword>
<dbReference type="EMBL" id="MDEJ01000093">
    <property type="protein sequence ID" value="PPU91315.1"/>
    <property type="molecule type" value="Genomic_DNA"/>
</dbReference>
<feature type="region of interest" description="Disordered" evidence="1">
    <location>
        <begin position="1"/>
        <end position="58"/>
    </location>
</feature>
<comment type="caution">
    <text evidence="2">The sequence shown here is derived from an EMBL/GenBank/DDBJ whole genome shotgun (WGS) entry which is preliminary data.</text>
</comment>
<name>A0A2S7EM49_9XANT</name>
<feature type="compositionally biased region" description="Polar residues" evidence="1">
    <location>
        <begin position="1"/>
        <end position="19"/>
    </location>
</feature>
<feature type="compositionally biased region" description="Basic and acidic residues" evidence="1">
    <location>
        <begin position="20"/>
        <end position="29"/>
    </location>
</feature>
<gene>
    <name evidence="2" type="ORF">XpopCFBP1817_14290</name>
</gene>
<dbReference type="OrthoDB" id="6005188at2"/>
<sequence length="720" mass="76153">MKTTASANPLSRIASASSANRHEIEKEASPDASPGHSDAQPDSQLAKLPRRPNKRGKEIAGATAHISQTASHLAAVSLQVSQSASSSNPGRASLVRLKETLAADNLRPVEPQLAAELVNRIRPMKLPDTTGAQERAATHADLLSRIRETDAMAWYKAQGLSQSEVSNLRRTALLSGMPNPAGSFLNNAMQYIVSPWINYATRHPWAGAGFGFATAAIAAPMNAAQQSAVVSLCESIREHGGHVIVPDKHQIKDKHWLPDLAKALETHIAEFGACCDSFRQLKKATDQSPAATPTAELTAAANQLLHAEARLHQAQHDFVMTQGAHDRQWMGNRWQAVPRILRSPLAGTLGLLRKTGAMRALSPTAQTVGALLMTAAQHVAAGFDEQAKQDYNNKLNLLYADVLTQTGKEKFARGEPVAAEEIDQSKLRKLIKSPTQALVKRVISGLASMEKALKAEVQASPSPQGAADADDLDLESGHGAGPAKALKLLSQDLQALREGRLDELDPNGVAAAVLLGAEKSVVSDQLISDIAKKYTSREFSAQTAQRIGQMFHLGVLGSAASSVIGKATSAAQGGLHKVPIMQTLAISALSGGMAAVGALNQHTAITVKNNRREGETDIGLKQQVLRGVMGGANEALSQRRATKASREINALLQHNDVEELLGQANALTQPSGASSSAAQAAPSLTLPEAVKQLRPGVASASQSREVIVQIGDDQATQQPA</sequence>
<evidence type="ECO:0000313" key="2">
    <source>
        <dbReference type="EMBL" id="PPU91315.1"/>
    </source>
</evidence>
<proteinExistence type="predicted"/>
<dbReference type="NCBIfam" id="NF041352">
    <property type="entry name" value="XopN"/>
    <property type="match status" value="1"/>
</dbReference>
<dbReference type="AlphaFoldDB" id="A0A2S7EM49"/>
<dbReference type="Proteomes" id="UP000239939">
    <property type="component" value="Unassembled WGS sequence"/>
</dbReference>
<feature type="region of interest" description="Disordered" evidence="1">
    <location>
        <begin position="455"/>
        <end position="478"/>
    </location>
</feature>
<dbReference type="RefSeq" id="WP_128417648.1">
    <property type="nucleotide sequence ID" value="NZ_MDEJ01000093.1"/>
</dbReference>
<organism evidence="2 3">
    <name type="scientific">Xanthomonas populi</name>
    <dbReference type="NCBI Taxonomy" id="53414"/>
    <lineage>
        <taxon>Bacteria</taxon>
        <taxon>Pseudomonadati</taxon>
        <taxon>Pseudomonadota</taxon>
        <taxon>Gammaproteobacteria</taxon>
        <taxon>Lysobacterales</taxon>
        <taxon>Lysobacteraceae</taxon>
        <taxon>Xanthomonas</taxon>
    </lineage>
</organism>
<evidence type="ECO:0000313" key="3">
    <source>
        <dbReference type="Proteomes" id="UP000239939"/>
    </source>
</evidence>
<feature type="region of interest" description="Disordered" evidence="1">
    <location>
        <begin position="694"/>
        <end position="720"/>
    </location>
</feature>